<reference evidence="1 2" key="1">
    <citation type="submission" date="2024-05" db="EMBL/GenBank/DDBJ databases">
        <authorList>
            <person name="Zhao H."/>
            <person name="Xu Y."/>
            <person name="Lin S."/>
            <person name="Spain J.C."/>
            <person name="Zhou N.-Y."/>
        </authorList>
    </citation>
    <scope>NUCLEOTIDE SEQUENCE [LARGE SCALE GENOMIC DNA]</scope>
    <source>
        <strain evidence="1 2">NEAU-NG30</strain>
    </source>
</reference>
<evidence type="ECO:0000313" key="2">
    <source>
        <dbReference type="Proteomes" id="UP001440984"/>
    </source>
</evidence>
<gene>
    <name evidence="1" type="ORF">ABJI51_16805</name>
</gene>
<organism evidence="1 2">
    <name type="scientific">Amycolatopsis melonis</name>
    <dbReference type="NCBI Taxonomy" id="3156488"/>
    <lineage>
        <taxon>Bacteria</taxon>
        <taxon>Bacillati</taxon>
        <taxon>Actinomycetota</taxon>
        <taxon>Actinomycetes</taxon>
        <taxon>Pseudonocardiales</taxon>
        <taxon>Pseudonocardiaceae</taxon>
        <taxon>Amycolatopsis</taxon>
    </lineage>
</organism>
<proteinExistence type="predicted"/>
<dbReference type="Gene3D" id="1.10.260.40">
    <property type="entry name" value="lambda repressor-like DNA-binding domains"/>
    <property type="match status" value="1"/>
</dbReference>
<dbReference type="InterPro" id="IPR010982">
    <property type="entry name" value="Lambda_DNA-bd_dom_sf"/>
</dbReference>
<evidence type="ECO:0000313" key="1">
    <source>
        <dbReference type="EMBL" id="MEQ0560748.1"/>
    </source>
</evidence>
<protein>
    <submittedName>
        <fullName evidence="1">XRE family transcriptional regulator</fullName>
    </submittedName>
</protein>
<dbReference type="Proteomes" id="UP001440984">
    <property type="component" value="Unassembled WGS sequence"/>
</dbReference>
<accession>A0ABV0LEL7</accession>
<dbReference type="EMBL" id="JBDZYD010000005">
    <property type="protein sequence ID" value="MEQ0560748.1"/>
    <property type="molecule type" value="Genomic_DNA"/>
</dbReference>
<comment type="caution">
    <text evidence="1">The sequence shown here is derived from an EMBL/GenBank/DDBJ whole genome shotgun (WGS) entry which is preliminary data.</text>
</comment>
<dbReference type="RefSeq" id="WP_348951811.1">
    <property type="nucleotide sequence ID" value="NZ_JBDZYD010000005.1"/>
</dbReference>
<name>A0ABV0LEL7_9PSEU</name>
<sequence>MVDSDSAAKLKEGQALPTLADRINYLFDRIRREDGSPYSNVDVAKTISAQSGRPTDRAHISALRSGDKVNPTRRVLQGLATHFRVPASFFFDDDKSTEIAEQIEVAVALRDPRTRDLALQLLRTTDPADVALVASIVRALGERPELREALELLLSLEAADARLAVRVLQTVRQERIEPSTAG</sequence>
<keyword evidence="2" id="KW-1185">Reference proteome</keyword>